<dbReference type="EMBL" id="KZ852102">
    <property type="protein sequence ID" value="RDH27060.1"/>
    <property type="molecule type" value="Genomic_DNA"/>
</dbReference>
<protein>
    <submittedName>
        <fullName evidence="1">Uncharacterized protein</fullName>
    </submittedName>
</protein>
<proteinExistence type="predicted"/>
<keyword evidence="2" id="KW-1185">Reference proteome</keyword>
<dbReference type="AlphaFoldDB" id="A0A3F3PJE5"/>
<sequence length="156" mass="17212">MAAELFLEAFSSVSDGGHSYYKFGSGRRTFQVSETRSFPIHADAEWNYAVRDGGKFFLWDPQRSTQTNGGIWLATNLGGYTYPGFDGYWYRAHKRIHGGIAVTLGIAQVEPPSPLSSSRGLEVTGDYIGNQDNEDTIDVIFVSTDCHDDDSDAVDV</sequence>
<organism evidence="1 2">
    <name type="scientific">Aspergillus welwitschiae</name>
    <dbReference type="NCBI Taxonomy" id="1341132"/>
    <lineage>
        <taxon>Eukaryota</taxon>
        <taxon>Fungi</taxon>
        <taxon>Dikarya</taxon>
        <taxon>Ascomycota</taxon>
        <taxon>Pezizomycotina</taxon>
        <taxon>Eurotiomycetes</taxon>
        <taxon>Eurotiomycetidae</taxon>
        <taxon>Eurotiales</taxon>
        <taxon>Aspergillaceae</taxon>
        <taxon>Aspergillus</taxon>
        <taxon>Aspergillus subgen. Circumdati</taxon>
    </lineage>
</organism>
<accession>A0A3F3PJE5</accession>
<evidence type="ECO:0000313" key="2">
    <source>
        <dbReference type="Proteomes" id="UP000253729"/>
    </source>
</evidence>
<dbReference type="RefSeq" id="XP_026620082.1">
    <property type="nucleotide sequence ID" value="XM_026772591.1"/>
</dbReference>
<dbReference type="STRING" id="1341132.A0A3F3PJE5"/>
<gene>
    <name evidence="1" type="ORF">BDQ94DRAFT_175961</name>
</gene>
<dbReference type="Proteomes" id="UP000253729">
    <property type="component" value="Unassembled WGS sequence"/>
</dbReference>
<dbReference type="GeneID" id="38140947"/>
<reference evidence="1 2" key="1">
    <citation type="submission" date="2018-07" db="EMBL/GenBank/DDBJ databases">
        <title>The genomes of Aspergillus section Nigri reveals drivers in fungal speciation.</title>
        <authorList>
            <consortium name="DOE Joint Genome Institute"/>
            <person name="Vesth T.C."/>
            <person name="Nybo J."/>
            <person name="Theobald S."/>
            <person name="Brandl J."/>
            <person name="Frisvad J.C."/>
            <person name="Nielsen K.F."/>
            <person name="Lyhne E.K."/>
            <person name="Kogle M.E."/>
            <person name="Kuo A."/>
            <person name="Riley R."/>
            <person name="Clum A."/>
            <person name="Nolan M."/>
            <person name="Lipzen A."/>
            <person name="Salamov A."/>
            <person name="Henrissat B."/>
            <person name="Wiebenga A."/>
            <person name="De vries R.P."/>
            <person name="Grigoriev I.V."/>
            <person name="Mortensen U.H."/>
            <person name="Andersen M.R."/>
            <person name="Baker S.E."/>
        </authorList>
    </citation>
    <scope>NUCLEOTIDE SEQUENCE [LARGE SCALE GENOMIC DNA]</scope>
    <source>
        <strain evidence="1 2">CBS 139.54b</strain>
    </source>
</reference>
<name>A0A3F3PJE5_9EURO</name>
<evidence type="ECO:0000313" key="1">
    <source>
        <dbReference type="EMBL" id="RDH27060.1"/>
    </source>
</evidence>